<dbReference type="EMBL" id="GBXM01045113">
    <property type="protein sequence ID" value="JAH63464.1"/>
    <property type="molecule type" value="Transcribed_RNA"/>
</dbReference>
<name>A0A0E9UC64_ANGAN</name>
<reference evidence="1" key="2">
    <citation type="journal article" date="2015" name="Fish Shellfish Immunol.">
        <title>Early steps in the European eel (Anguilla anguilla)-Vibrio vulnificus interaction in the gills: Role of the RtxA13 toxin.</title>
        <authorList>
            <person name="Callol A."/>
            <person name="Pajuelo D."/>
            <person name="Ebbesson L."/>
            <person name="Teles M."/>
            <person name="MacKenzie S."/>
            <person name="Amaro C."/>
        </authorList>
    </citation>
    <scope>NUCLEOTIDE SEQUENCE</scope>
</reference>
<proteinExistence type="predicted"/>
<sequence length="35" mass="4080">MVKVQCTYSHNLIGTDNDYLNWVQMKLKKSILGTH</sequence>
<reference evidence="1" key="1">
    <citation type="submission" date="2014-11" db="EMBL/GenBank/DDBJ databases">
        <authorList>
            <person name="Amaro Gonzalez C."/>
        </authorList>
    </citation>
    <scope>NUCLEOTIDE SEQUENCE</scope>
</reference>
<protein>
    <submittedName>
        <fullName evidence="1">Uncharacterized protein</fullName>
    </submittedName>
</protein>
<evidence type="ECO:0000313" key="1">
    <source>
        <dbReference type="EMBL" id="JAH63464.1"/>
    </source>
</evidence>
<accession>A0A0E9UC64</accession>
<organism evidence="1">
    <name type="scientific">Anguilla anguilla</name>
    <name type="common">European freshwater eel</name>
    <name type="synonym">Muraena anguilla</name>
    <dbReference type="NCBI Taxonomy" id="7936"/>
    <lineage>
        <taxon>Eukaryota</taxon>
        <taxon>Metazoa</taxon>
        <taxon>Chordata</taxon>
        <taxon>Craniata</taxon>
        <taxon>Vertebrata</taxon>
        <taxon>Euteleostomi</taxon>
        <taxon>Actinopterygii</taxon>
        <taxon>Neopterygii</taxon>
        <taxon>Teleostei</taxon>
        <taxon>Anguilliformes</taxon>
        <taxon>Anguillidae</taxon>
        <taxon>Anguilla</taxon>
    </lineage>
</organism>
<dbReference type="AlphaFoldDB" id="A0A0E9UC64"/>